<evidence type="ECO:0000256" key="1">
    <source>
        <dbReference type="SAM" id="MobiDB-lite"/>
    </source>
</evidence>
<evidence type="ECO:0000313" key="3">
    <source>
        <dbReference type="Proteomes" id="UP000593564"/>
    </source>
</evidence>
<feature type="compositionally biased region" description="Polar residues" evidence="1">
    <location>
        <begin position="86"/>
        <end position="98"/>
    </location>
</feature>
<feature type="compositionally biased region" description="Basic and acidic residues" evidence="1">
    <location>
        <begin position="29"/>
        <end position="38"/>
    </location>
</feature>
<comment type="caution">
    <text evidence="2">The sequence shown here is derived from an EMBL/GenBank/DDBJ whole genome shotgun (WGS) entry which is preliminary data.</text>
</comment>
<name>A0A7J7I115_CAMSI</name>
<reference evidence="3" key="1">
    <citation type="journal article" date="2020" name="Nat. Commun.">
        <title>Genome assembly of wild tea tree DASZ reveals pedigree and selection history of tea varieties.</title>
        <authorList>
            <person name="Zhang W."/>
            <person name="Zhang Y."/>
            <person name="Qiu H."/>
            <person name="Guo Y."/>
            <person name="Wan H."/>
            <person name="Zhang X."/>
            <person name="Scossa F."/>
            <person name="Alseekh S."/>
            <person name="Zhang Q."/>
            <person name="Wang P."/>
            <person name="Xu L."/>
            <person name="Schmidt M.H."/>
            <person name="Jia X."/>
            <person name="Li D."/>
            <person name="Zhu A."/>
            <person name="Guo F."/>
            <person name="Chen W."/>
            <person name="Ni D."/>
            <person name="Usadel B."/>
            <person name="Fernie A.R."/>
            <person name="Wen W."/>
        </authorList>
    </citation>
    <scope>NUCLEOTIDE SEQUENCE [LARGE SCALE GENOMIC DNA]</scope>
    <source>
        <strain evidence="3">cv. G240</strain>
    </source>
</reference>
<feature type="compositionally biased region" description="Low complexity" evidence="1">
    <location>
        <begin position="70"/>
        <end position="80"/>
    </location>
</feature>
<proteinExistence type="predicted"/>
<dbReference type="PANTHER" id="PTHR47512:SF3">
    <property type="entry name" value="CHALCONE-FLAVONONE ISOMERASE FAMILY PROTEIN"/>
    <property type="match status" value="1"/>
</dbReference>
<feature type="compositionally biased region" description="Acidic residues" evidence="1">
    <location>
        <begin position="260"/>
        <end position="289"/>
    </location>
</feature>
<feature type="region of interest" description="Disordered" evidence="1">
    <location>
        <begin position="210"/>
        <end position="289"/>
    </location>
</feature>
<organism evidence="2 3">
    <name type="scientific">Camellia sinensis</name>
    <name type="common">Tea plant</name>
    <name type="synonym">Thea sinensis</name>
    <dbReference type="NCBI Taxonomy" id="4442"/>
    <lineage>
        <taxon>Eukaryota</taxon>
        <taxon>Viridiplantae</taxon>
        <taxon>Streptophyta</taxon>
        <taxon>Embryophyta</taxon>
        <taxon>Tracheophyta</taxon>
        <taxon>Spermatophyta</taxon>
        <taxon>Magnoliopsida</taxon>
        <taxon>eudicotyledons</taxon>
        <taxon>Gunneridae</taxon>
        <taxon>Pentapetalae</taxon>
        <taxon>asterids</taxon>
        <taxon>Ericales</taxon>
        <taxon>Theaceae</taxon>
        <taxon>Camellia</taxon>
    </lineage>
</organism>
<dbReference type="Proteomes" id="UP000593564">
    <property type="component" value="Unassembled WGS sequence"/>
</dbReference>
<protein>
    <submittedName>
        <fullName evidence="2">Uncharacterized protein</fullName>
    </submittedName>
</protein>
<feature type="region of interest" description="Disordered" evidence="1">
    <location>
        <begin position="68"/>
        <end position="101"/>
    </location>
</feature>
<feature type="compositionally biased region" description="Polar residues" evidence="1">
    <location>
        <begin position="1"/>
        <end position="26"/>
    </location>
</feature>
<sequence length="372" mass="40807">METPSLTRRVTRSQTMADENTNNNIPISRKIEDSEKGVSKSRQRTGKQQEKSVLIDITNDSPIVGLAMGSLKTPSSSSTLSKKRINNSQAKNNKITGTPGSGEALLRGQVKTLLQKVEEEAELSKLSLEHRSFLHLQGFINSPAGLLAPTPANTPQILSLSGNESFKNSCLASVLPSLVQEQFMISQMVVESPESEKSLITRSLLMDFSEKSEGSDSSECSSVLTNEGGIPESEGKEKTSMEDDDVSVWSIQVNASTKDDYEEEDGIEEDDENGDYEGEEEEEADDDGGLVDALCEGIRKINVNREKTMPKFSGRHTRFVYNSNDELEGEEECGGEEGEVCVSPGILQLKGLPTPKGKHLRFHEELEDEDDN</sequence>
<feature type="region of interest" description="Disordered" evidence="1">
    <location>
        <begin position="1"/>
        <end position="54"/>
    </location>
</feature>
<dbReference type="AlphaFoldDB" id="A0A7J7I115"/>
<accession>A0A7J7I115</accession>
<evidence type="ECO:0000313" key="2">
    <source>
        <dbReference type="EMBL" id="KAF5958763.1"/>
    </source>
</evidence>
<gene>
    <name evidence="2" type="ORF">HYC85_005988</name>
</gene>
<dbReference type="EMBL" id="JACBKZ010000002">
    <property type="protein sequence ID" value="KAF5958763.1"/>
    <property type="molecule type" value="Genomic_DNA"/>
</dbReference>
<keyword evidence="3" id="KW-1185">Reference proteome</keyword>
<dbReference type="PANTHER" id="PTHR47512">
    <property type="entry name" value="EXPRESSED PROTEIN"/>
    <property type="match status" value="1"/>
</dbReference>
<reference evidence="2 3" key="2">
    <citation type="submission" date="2020-07" db="EMBL/GenBank/DDBJ databases">
        <title>Genome assembly of wild tea tree DASZ reveals pedigree and selection history of tea varieties.</title>
        <authorList>
            <person name="Zhang W."/>
        </authorList>
    </citation>
    <scope>NUCLEOTIDE SEQUENCE [LARGE SCALE GENOMIC DNA]</scope>
    <source>
        <strain evidence="3">cv. G240</strain>
        <tissue evidence="2">Leaf</tissue>
    </source>
</reference>